<dbReference type="InterPro" id="IPR051397">
    <property type="entry name" value="Zn-ADH-like_protein"/>
</dbReference>
<dbReference type="Proteomes" id="UP000077248">
    <property type="component" value="Unassembled WGS sequence"/>
</dbReference>
<dbReference type="EMBL" id="KV441500">
    <property type="protein sequence ID" value="OAG14405.1"/>
    <property type="molecule type" value="Genomic_DNA"/>
</dbReference>
<dbReference type="RefSeq" id="XP_018379826.1">
    <property type="nucleotide sequence ID" value="XM_018523154.1"/>
</dbReference>
<dbReference type="InterPro" id="IPR011032">
    <property type="entry name" value="GroES-like_sf"/>
</dbReference>
<dbReference type="InterPro" id="IPR013149">
    <property type="entry name" value="ADH-like_C"/>
</dbReference>
<proteinExistence type="predicted"/>
<gene>
    <name evidence="2" type="ORF">CC77DRAFT_1001289</name>
</gene>
<feature type="domain" description="Alcohol dehydrogenase-like C-terminal" evidence="1">
    <location>
        <begin position="151"/>
        <end position="221"/>
    </location>
</feature>
<dbReference type="SUPFAM" id="SSF51735">
    <property type="entry name" value="NAD(P)-binding Rossmann-fold domains"/>
    <property type="match status" value="1"/>
</dbReference>
<dbReference type="AlphaFoldDB" id="A0A177D3Y1"/>
<dbReference type="PANTHER" id="PTHR43677">
    <property type="entry name" value="SHORT-CHAIN DEHYDROGENASE/REDUCTASE"/>
    <property type="match status" value="1"/>
</dbReference>
<dbReference type="GO" id="GO:0016491">
    <property type="term" value="F:oxidoreductase activity"/>
    <property type="evidence" value="ECO:0007669"/>
    <property type="project" value="TreeGrafter"/>
</dbReference>
<dbReference type="Pfam" id="PF00107">
    <property type="entry name" value="ADH_zinc_N"/>
    <property type="match status" value="1"/>
</dbReference>
<dbReference type="GeneID" id="29108748"/>
<dbReference type="InterPro" id="IPR036291">
    <property type="entry name" value="NAD(P)-bd_dom_sf"/>
</dbReference>
<dbReference type="VEuPathDB" id="FungiDB:CC77DRAFT_1001289"/>
<dbReference type="SUPFAM" id="SSF50129">
    <property type="entry name" value="GroES-like"/>
    <property type="match status" value="1"/>
</dbReference>
<evidence type="ECO:0000259" key="1">
    <source>
        <dbReference type="Pfam" id="PF00107"/>
    </source>
</evidence>
<dbReference type="OMA" id="DYLWGHS"/>
<evidence type="ECO:0000313" key="3">
    <source>
        <dbReference type="Proteomes" id="UP000077248"/>
    </source>
</evidence>
<dbReference type="Gene3D" id="3.40.50.720">
    <property type="entry name" value="NAD(P)-binding Rossmann-like Domain"/>
    <property type="match status" value="1"/>
</dbReference>
<name>A0A177D3Y1_ALTAL</name>
<protein>
    <submittedName>
        <fullName evidence="2">GroES-like protein</fullName>
    </submittedName>
</protein>
<organism evidence="2 3">
    <name type="scientific">Alternaria alternata</name>
    <name type="common">Alternaria rot fungus</name>
    <name type="synonym">Torula alternata</name>
    <dbReference type="NCBI Taxonomy" id="5599"/>
    <lineage>
        <taxon>Eukaryota</taxon>
        <taxon>Fungi</taxon>
        <taxon>Dikarya</taxon>
        <taxon>Ascomycota</taxon>
        <taxon>Pezizomycotina</taxon>
        <taxon>Dothideomycetes</taxon>
        <taxon>Pleosporomycetidae</taxon>
        <taxon>Pleosporales</taxon>
        <taxon>Pleosporineae</taxon>
        <taxon>Pleosporaceae</taxon>
        <taxon>Alternaria</taxon>
        <taxon>Alternaria sect. Alternaria</taxon>
        <taxon>Alternaria alternata complex</taxon>
    </lineage>
</organism>
<keyword evidence="3" id="KW-1185">Reference proteome</keyword>
<reference evidence="2 3" key="1">
    <citation type="submission" date="2016-05" db="EMBL/GenBank/DDBJ databases">
        <title>Comparative analysis of secretome profiles of manganese(II)-oxidizing ascomycete fungi.</title>
        <authorList>
            <consortium name="DOE Joint Genome Institute"/>
            <person name="Zeiner C.A."/>
            <person name="Purvine S.O."/>
            <person name="Zink E.M."/>
            <person name="Wu S."/>
            <person name="Pasa-Tolic L."/>
            <person name="Chaput D.L."/>
            <person name="Haridas S."/>
            <person name="Grigoriev I.V."/>
            <person name="Santelli C.M."/>
            <person name="Hansel C.M."/>
        </authorList>
    </citation>
    <scope>NUCLEOTIDE SEQUENCE [LARGE SCALE GENOMIC DNA]</scope>
    <source>
        <strain evidence="2 3">SRC1lrK2f</strain>
    </source>
</reference>
<accession>A0A177D3Y1</accession>
<dbReference type="PANTHER" id="PTHR43677:SF11">
    <property type="entry name" value="ZINC-CONTAINING ALCOHOL DEHYDROGENASE"/>
    <property type="match status" value="1"/>
</dbReference>
<dbReference type="KEGG" id="aalt:CC77DRAFT_1001289"/>
<dbReference type="Gene3D" id="3.90.180.10">
    <property type="entry name" value="Medium-chain alcohol dehydrogenases, catalytic domain"/>
    <property type="match status" value="1"/>
</dbReference>
<evidence type="ECO:0000313" key="2">
    <source>
        <dbReference type="EMBL" id="OAG14405.1"/>
    </source>
</evidence>
<sequence length="319" mass="33238">MSIHAAVVHKWGSPPTYSLIDLPAPSDTQVRIKVLAAGVHTFVRARASGKHFSMAGKSPPHVPGTDGVGIVVETNQLVYFNALLASTGSIAQEINVGKKDIFPLPEGADADTVAVLVNPAMSGWMALTARAGIQPGSGVKIAIIGATGVSGQAAVQISKAFGASKIVAIGKPGTKLDKTKELGATATISLSEDLAQTDFSGATDVDVVLDYLWGDVSNAAMAGIIKGRELPNQRLSWVEIGSLAGETQAVPASLLRQANVALLGCAPGAWSFPELHAQTPRILEAIVKGGLKSEYAAKNLDDVETWWDEVSHARLLVKP</sequence>